<dbReference type="RefSeq" id="WP_152804532.1">
    <property type="nucleotide sequence ID" value="NZ_WHNX01000015.1"/>
</dbReference>
<protein>
    <submittedName>
        <fullName evidence="1">DUF739 domain-containing protein</fullName>
    </submittedName>
</protein>
<reference evidence="1 2" key="1">
    <citation type="submission" date="2019-10" db="EMBL/GenBank/DDBJ databases">
        <title>Alkalibaculum tamaniensis sp.nov., a new alkaliphilic acetogen, isolated on methoxylated aromatics from a mud volcano.</title>
        <authorList>
            <person name="Khomyakova M.A."/>
            <person name="Merkel A.Y."/>
            <person name="Bonch-Osmolovskaya E.A."/>
            <person name="Slobodkin A.I."/>
        </authorList>
    </citation>
    <scope>NUCLEOTIDE SEQUENCE [LARGE SCALE GENOMIC DNA]</scope>
    <source>
        <strain evidence="1 2">M08DMB</strain>
    </source>
</reference>
<dbReference type="EMBL" id="WHNX01000015">
    <property type="protein sequence ID" value="MPW26228.1"/>
    <property type="molecule type" value="Genomic_DNA"/>
</dbReference>
<evidence type="ECO:0000313" key="1">
    <source>
        <dbReference type="EMBL" id="MPW26228.1"/>
    </source>
</evidence>
<dbReference type="InterPro" id="IPR010982">
    <property type="entry name" value="Lambda_DNA-bd_dom_sf"/>
</dbReference>
<dbReference type="CDD" id="cd00093">
    <property type="entry name" value="HTH_XRE"/>
    <property type="match status" value="1"/>
</dbReference>
<sequence>MIKTNELKGIITKNGLTQKQIAGKIGITPKTFYEKMKKGVFGSDEIQIMIDFLGIENPSEIFFTKQVTLKDTKNN</sequence>
<dbReference type="Gene3D" id="1.10.260.40">
    <property type="entry name" value="lambda repressor-like DNA-binding domains"/>
    <property type="match status" value="1"/>
</dbReference>
<name>A0A6A7K9R2_9FIRM</name>
<gene>
    <name evidence="1" type="ORF">GC105_10555</name>
</gene>
<dbReference type="InterPro" id="IPR001387">
    <property type="entry name" value="Cro/C1-type_HTH"/>
</dbReference>
<dbReference type="GO" id="GO:0003677">
    <property type="term" value="F:DNA binding"/>
    <property type="evidence" value="ECO:0007669"/>
    <property type="project" value="InterPro"/>
</dbReference>
<proteinExistence type="predicted"/>
<evidence type="ECO:0000313" key="2">
    <source>
        <dbReference type="Proteomes" id="UP000440004"/>
    </source>
</evidence>
<dbReference type="AlphaFoldDB" id="A0A6A7K9R2"/>
<accession>A0A6A7K9R2</accession>
<organism evidence="1 2">
    <name type="scientific">Alkalibaculum sporogenes</name>
    <dbReference type="NCBI Taxonomy" id="2655001"/>
    <lineage>
        <taxon>Bacteria</taxon>
        <taxon>Bacillati</taxon>
        <taxon>Bacillota</taxon>
        <taxon>Clostridia</taxon>
        <taxon>Eubacteriales</taxon>
        <taxon>Eubacteriaceae</taxon>
        <taxon>Alkalibaculum</taxon>
    </lineage>
</organism>
<dbReference type="Proteomes" id="UP000440004">
    <property type="component" value="Unassembled WGS sequence"/>
</dbReference>
<comment type="caution">
    <text evidence="1">The sequence shown here is derived from an EMBL/GenBank/DDBJ whole genome shotgun (WGS) entry which is preliminary data.</text>
</comment>
<dbReference type="SUPFAM" id="SSF47413">
    <property type="entry name" value="lambda repressor-like DNA-binding domains"/>
    <property type="match status" value="1"/>
</dbReference>
<keyword evidence="2" id="KW-1185">Reference proteome</keyword>